<dbReference type="Pfam" id="PF08240">
    <property type="entry name" value="ADH_N"/>
    <property type="match status" value="1"/>
</dbReference>
<dbReference type="Pfam" id="PF00107">
    <property type="entry name" value="ADH_zinc_N"/>
    <property type="match status" value="1"/>
</dbReference>
<proteinExistence type="inferred from homology"/>
<dbReference type="InterPro" id="IPR013149">
    <property type="entry name" value="ADH-like_C"/>
</dbReference>
<dbReference type="PANTHER" id="PTHR42813">
    <property type="entry name" value="ZINC-TYPE ALCOHOL DEHYDROGENASE-LIKE"/>
    <property type="match status" value="1"/>
</dbReference>
<feature type="domain" description="Alcohol dehydrogenase-like C-terminal" evidence="8">
    <location>
        <begin position="191"/>
        <end position="329"/>
    </location>
</feature>
<evidence type="ECO:0000259" key="9">
    <source>
        <dbReference type="Pfam" id="PF08240"/>
    </source>
</evidence>
<name>A0ABZ2WTZ1_9HYPO</name>
<gene>
    <name evidence="10" type="ORF">QYS62_005240</name>
</gene>
<dbReference type="InterPro" id="IPR011032">
    <property type="entry name" value="GroES-like_sf"/>
</dbReference>
<keyword evidence="5" id="KW-0560">Oxidoreductase</keyword>
<evidence type="ECO:0000256" key="4">
    <source>
        <dbReference type="ARBA" id="ARBA00022833"/>
    </source>
</evidence>
<dbReference type="InterPro" id="IPR013154">
    <property type="entry name" value="ADH-like_N"/>
</dbReference>
<evidence type="ECO:0000313" key="11">
    <source>
        <dbReference type="Proteomes" id="UP001489902"/>
    </source>
</evidence>
<keyword evidence="6" id="KW-0520">NAD</keyword>
<keyword evidence="3 7" id="KW-0479">Metal-binding</keyword>
<keyword evidence="4 7" id="KW-0862">Zinc</keyword>
<organism evidence="10 11">
    <name type="scientific">Fusarium acuminatum</name>
    <dbReference type="NCBI Taxonomy" id="5515"/>
    <lineage>
        <taxon>Eukaryota</taxon>
        <taxon>Fungi</taxon>
        <taxon>Dikarya</taxon>
        <taxon>Ascomycota</taxon>
        <taxon>Pezizomycotina</taxon>
        <taxon>Sordariomycetes</taxon>
        <taxon>Hypocreomycetidae</taxon>
        <taxon>Hypocreales</taxon>
        <taxon>Nectriaceae</taxon>
        <taxon>Fusarium</taxon>
        <taxon>Fusarium tricinctum species complex</taxon>
    </lineage>
</organism>
<keyword evidence="11" id="KW-1185">Reference proteome</keyword>
<evidence type="ECO:0000256" key="5">
    <source>
        <dbReference type="ARBA" id="ARBA00023002"/>
    </source>
</evidence>
<evidence type="ECO:0000256" key="6">
    <source>
        <dbReference type="ARBA" id="ARBA00023027"/>
    </source>
</evidence>
<dbReference type="Proteomes" id="UP001489902">
    <property type="component" value="Chromosome 3"/>
</dbReference>
<dbReference type="SUPFAM" id="SSF51735">
    <property type="entry name" value="NAD(P)-binding Rossmann-fold domains"/>
    <property type="match status" value="1"/>
</dbReference>
<dbReference type="PANTHER" id="PTHR42813:SF3">
    <property type="entry name" value="GLUTATHIONE-INDEPENDENT FORMALDEHYDE DEHYDROGENASE"/>
    <property type="match status" value="1"/>
</dbReference>
<dbReference type="SUPFAM" id="SSF50129">
    <property type="entry name" value="GroES-like"/>
    <property type="match status" value="1"/>
</dbReference>
<dbReference type="Gene3D" id="3.40.50.720">
    <property type="entry name" value="NAD(P)-binding Rossmann-like Domain"/>
    <property type="match status" value="1"/>
</dbReference>
<comment type="similarity">
    <text evidence="2 7">Belongs to the zinc-containing alcohol dehydrogenase family.</text>
</comment>
<accession>A0ABZ2WTZ1</accession>
<evidence type="ECO:0000256" key="3">
    <source>
        <dbReference type="ARBA" id="ARBA00022723"/>
    </source>
</evidence>
<evidence type="ECO:0000259" key="8">
    <source>
        <dbReference type="Pfam" id="PF00107"/>
    </source>
</evidence>
<reference evidence="10 11" key="1">
    <citation type="submission" date="2024-04" db="EMBL/GenBank/DDBJ databases">
        <title>Complete genome sequence of Fusarium acuminatum.</title>
        <authorList>
            <person name="Lan B."/>
        </authorList>
    </citation>
    <scope>NUCLEOTIDE SEQUENCE [LARGE SCALE GENOMIC DNA]</scope>
    <source>
        <strain evidence="10">1A</strain>
    </source>
</reference>
<comment type="cofactor">
    <cofactor evidence="1 7">
        <name>Zn(2+)</name>
        <dbReference type="ChEBI" id="CHEBI:29105"/>
    </cofactor>
</comment>
<dbReference type="InterPro" id="IPR002328">
    <property type="entry name" value="ADH_Zn_CS"/>
</dbReference>
<protein>
    <submittedName>
        <fullName evidence="10">ADH_N domain-containing protein</fullName>
    </submittedName>
</protein>
<evidence type="ECO:0000313" key="10">
    <source>
        <dbReference type="EMBL" id="WZH44221.1"/>
    </source>
</evidence>
<dbReference type="Gene3D" id="3.90.180.10">
    <property type="entry name" value="Medium-chain alcohol dehydrogenases, catalytic domain"/>
    <property type="match status" value="1"/>
</dbReference>
<dbReference type="PROSITE" id="PS00059">
    <property type="entry name" value="ADH_ZINC"/>
    <property type="match status" value="1"/>
</dbReference>
<evidence type="ECO:0000256" key="2">
    <source>
        <dbReference type="ARBA" id="ARBA00008072"/>
    </source>
</evidence>
<dbReference type="EMBL" id="CP151262">
    <property type="protein sequence ID" value="WZH44221.1"/>
    <property type="molecule type" value="Genomic_DNA"/>
</dbReference>
<evidence type="ECO:0000256" key="7">
    <source>
        <dbReference type="RuleBase" id="RU361277"/>
    </source>
</evidence>
<evidence type="ECO:0000256" key="1">
    <source>
        <dbReference type="ARBA" id="ARBA00001947"/>
    </source>
</evidence>
<feature type="domain" description="Alcohol dehydrogenase-like N-terminal" evidence="9">
    <location>
        <begin position="32"/>
        <end position="141"/>
    </location>
</feature>
<dbReference type="InterPro" id="IPR036291">
    <property type="entry name" value="NAD(P)-bd_dom_sf"/>
</dbReference>
<dbReference type="CDD" id="cd08282">
    <property type="entry name" value="PFDH_like"/>
    <property type="match status" value="1"/>
</dbReference>
<sequence>MSLNGSMQAVLWGGVPFQMNVTSVPVPTLREPTDALVRISASALCGTDLHTYHGLFGSPNVPWIMGHEGMGYVQEIGDSVNFLSVGDLVVVPSQADIGHLPVLSPGTPEGFGLGTNYGDGSGCQSEYVRVPFADDSLIPIPGRTNATSGTNSTVDDMEYLFLSDIFPTGWAALDYSNFEPGDTVAVFGAGPVGLLAAYSAVLRGANKVYVVDYVQDRLDLAASIGAIPINFRETDPVEQIMASEPNGVDRSLDCVGAEAMNNRLERQQNVILNQMIEVTRPRGGIGIVGEHSTVGNNTAGAPLGSTLEPIYEFPFSQLYMKSLSIRGGSVDPKLYAAQLIDLIASGKARPSFIISALIDMEEVPEYYERFDKREEVKVVIRF</sequence>